<evidence type="ECO:0000256" key="2">
    <source>
        <dbReference type="ARBA" id="ARBA00023157"/>
    </source>
</evidence>
<sequence>MTCPSPLFYWTDGPLYVAVNGTGEIGASENTTFSCSADSQPPATFSWSFNDKETAVTGPVYNIWDSKVEQSGNYTCTASNNVTGRKVSATLALTVKGGSSSFNGGLMPGATLLMSMFLVLII</sequence>
<evidence type="ECO:0000313" key="6">
    <source>
        <dbReference type="Proteomes" id="UP000515152"/>
    </source>
</evidence>
<dbReference type="InterPro" id="IPR052598">
    <property type="entry name" value="IgSF_CEA-related"/>
</dbReference>
<reference evidence="7" key="1">
    <citation type="submission" date="2025-08" db="UniProtKB">
        <authorList>
            <consortium name="RefSeq"/>
        </authorList>
    </citation>
    <scope>IDENTIFICATION</scope>
</reference>
<dbReference type="Proteomes" id="UP000515152">
    <property type="component" value="Chromosome 11"/>
</dbReference>
<dbReference type="SMART" id="SM00408">
    <property type="entry name" value="IGc2"/>
    <property type="match status" value="1"/>
</dbReference>
<dbReference type="SMART" id="SM00409">
    <property type="entry name" value="IG"/>
    <property type="match status" value="1"/>
</dbReference>
<proteinExistence type="predicted"/>
<dbReference type="InterPro" id="IPR003598">
    <property type="entry name" value="Ig_sub2"/>
</dbReference>
<name>A0A6P8G6Y5_CLUHA</name>
<gene>
    <name evidence="7" type="primary">LOC105894900</name>
</gene>
<dbReference type="GeneID" id="105894900"/>
<accession>A0A6P8G6Y5</accession>
<dbReference type="InterPro" id="IPR007110">
    <property type="entry name" value="Ig-like_dom"/>
</dbReference>
<dbReference type="RefSeq" id="XP_031431881.2">
    <property type="nucleotide sequence ID" value="XM_031576021.2"/>
</dbReference>
<dbReference type="AlphaFoldDB" id="A0A6P8G6Y5"/>
<dbReference type="InterPro" id="IPR003599">
    <property type="entry name" value="Ig_sub"/>
</dbReference>
<keyword evidence="1" id="KW-0732">Signal</keyword>
<evidence type="ECO:0000259" key="5">
    <source>
        <dbReference type="PROSITE" id="PS50835"/>
    </source>
</evidence>
<dbReference type="KEGG" id="char:105894900"/>
<protein>
    <submittedName>
        <fullName evidence="7">Carcinoembryonic antigen-related cell adhesion molecule 20-like</fullName>
    </submittedName>
</protein>
<feature type="domain" description="Ig-like" evidence="5">
    <location>
        <begin position="14"/>
        <end position="92"/>
    </location>
</feature>
<dbReference type="Pfam" id="PF13895">
    <property type="entry name" value="Ig_2"/>
    <property type="match status" value="1"/>
</dbReference>
<keyword evidence="3" id="KW-0325">Glycoprotein</keyword>
<evidence type="ECO:0000256" key="1">
    <source>
        <dbReference type="ARBA" id="ARBA00022729"/>
    </source>
</evidence>
<keyword evidence="4" id="KW-0393">Immunoglobulin domain</keyword>
<keyword evidence="2" id="KW-1015">Disulfide bond</keyword>
<keyword evidence="6" id="KW-1185">Reference proteome</keyword>
<evidence type="ECO:0000256" key="3">
    <source>
        <dbReference type="ARBA" id="ARBA00023180"/>
    </source>
</evidence>
<organism evidence="6 7">
    <name type="scientific">Clupea harengus</name>
    <name type="common">Atlantic herring</name>
    <dbReference type="NCBI Taxonomy" id="7950"/>
    <lineage>
        <taxon>Eukaryota</taxon>
        <taxon>Metazoa</taxon>
        <taxon>Chordata</taxon>
        <taxon>Craniata</taxon>
        <taxon>Vertebrata</taxon>
        <taxon>Euteleostomi</taxon>
        <taxon>Actinopterygii</taxon>
        <taxon>Neopterygii</taxon>
        <taxon>Teleostei</taxon>
        <taxon>Clupei</taxon>
        <taxon>Clupeiformes</taxon>
        <taxon>Clupeoidei</taxon>
        <taxon>Clupeidae</taxon>
        <taxon>Clupea</taxon>
    </lineage>
</organism>
<evidence type="ECO:0000256" key="4">
    <source>
        <dbReference type="ARBA" id="ARBA00023319"/>
    </source>
</evidence>
<evidence type="ECO:0000313" key="7">
    <source>
        <dbReference type="RefSeq" id="XP_031431881.2"/>
    </source>
</evidence>
<dbReference type="PANTHER" id="PTHR44337:SF20">
    <property type="entry name" value="CARCINOEMBRYONIC ANTIGEN-RELATED CELL ADHESION MOLECULE 5-RELATED"/>
    <property type="match status" value="1"/>
</dbReference>
<dbReference type="PROSITE" id="PS50835">
    <property type="entry name" value="IG_LIKE"/>
    <property type="match status" value="1"/>
</dbReference>
<dbReference type="PANTHER" id="PTHR44337">
    <property type="entry name" value="CARCINOEMBRYONIC ANTIGEN-RELATED CELL ADHESION MOLECULE 8"/>
    <property type="match status" value="1"/>
</dbReference>
<dbReference type="OrthoDB" id="10012075at2759"/>